<organism evidence="7 8">
    <name type="scientific">Saccharopolyspora shandongensis</name>
    <dbReference type="NCBI Taxonomy" id="418495"/>
    <lineage>
        <taxon>Bacteria</taxon>
        <taxon>Bacillati</taxon>
        <taxon>Actinomycetota</taxon>
        <taxon>Actinomycetes</taxon>
        <taxon>Pseudonocardiales</taxon>
        <taxon>Pseudonocardiaceae</taxon>
        <taxon>Saccharopolyspora</taxon>
    </lineage>
</organism>
<name>A0A1H2UZT8_9PSEU</name>
<dbReference type="InterPro" id="IPR036271">
    <property type="entry name" value="Tet_transcr_reg_TetR-rel_C_sf"/>
</dbReference>
<dbReference type="STRING" id="418495.SAMN05216215_1004135"/>
<keyword evidence="2" id="KW-0805">Transcription regulation</keyword>
<dbReference type="OrthoDB" id="329481at2"/>
<dbReference type="InterPro" id="IPR003012">
    <property type="entry name" value="Tet_transcr_reg_TetR"/>
</dbReference>
<dbReference type="RefSeq" id="WP_093262004.1">
    <property type="nucleotide sequence ID" value="NZ_FNOK01000004.1"/>
</dbReference>
<dbReference type="InterPro" id="IPR001647">
    <property type="entry name" value="HTH_TetR"/>
</dbReference>
<evidence type="ECO:0000256" key="1">
    <source>
        <dbReference type="ARBA" id="ARBA00022491"/>
    </source>
</evidence>
<dbReference type="PROSITE" id="PS50977">
    <property type="entry name" value="HTH_TETR_2"/>
    <property type="match status" value="1"/>
</dbReference>
<keyword evidence="1" id="KW-0678">Repressor</keyword>
<dbReference type="Proteomes" id="UP000199529">
    <property type="component" value="Unassembled WGS sequence"/>
</dbReference>
<evidence type="ECO:0000256" key="3">
    <source>
        <dbReference type="ARBA" id="ARBA00023125"/>
    </source>
</evidence>
<dbReference type="InterPro" id="IPR009057">
    <property type="entry name" value="Homeodomain-like_sf"/>
</dbReference>
<evidence type="ECO:0000313" key="7">
    <source>
        <dbReference type="EMBL" id="SDW61169.1"/>
    </source>
</evidence>
<keyword evidence="8" id="KW-1185">Reference proteome</keyword>
<proteinExistence type="predicted"/>
<protein>
    <submittedName>
        <fullName evidence="7">Transcriptional regulator, TetR family</fullName>
    </submittedName>
</protein>
<dbReference type="GO" id="GO:0046677">
    <property type="term" value="P:response to antibiotic"/>
    <property type="evidence" value="ECO:0007669"/>
    <property type="project" value="InterPro"/>
</dbReference>
<dbReference type="SUPFAM" id="SSF46689">
    <property type="entry name" value="Homeodomain-like"/>
    <property type="match status" value="1"/>
</dbReference>
<dbReference type="InterPro" id="IPR050109">
    <property type="entry name" value="HTH-type_TetR-like_transc_reg"/>
</dbReference>
<dbReference type="AlphaFoldDB" id="A0A1H2UZT8"/>
<evidence type="ECO:0000256" key="5">
    <source>
        <dbReference type="PROSITE-ProRule" id="PRU00335"/>
    </source>
</evidence>
<dbReference type="GO" id="GO:0045892">
    <property type="term" value="P:negative regulation of DNA-templated transcription"/>
    <property type="evidence" value="ECO:0007669"/>
    <property type="project" value="InterPro"/>
</dbReference>
<dbReference type="GO" id="GO:0000976">
    <property type="term" value="F:transcription cis-regulatory region binding"/>
    <property type="evidence" value="ECO:0007669"/>
    <property type="project" value="TreeGrafter"/>
</dbReference>
<sequence>MTTPDAPRRRGRPPKLTREAVVAGALEVLDESGHDGLSMRAVAERLGVGKMSLYHHVADRSELERLVIERLLAAVELPDAALPWQERIAALAHGIRALVFRHPNATPLLALREYSDPVALRLPDAVMTALRDAGLRGAAMVGGSRLVFSYAIGFAQLDLVGKVDSAGDSPMAALPEAEFPHVVAAARETRNHGLDEQFDLGLKPLLAGLAAIAS</sequence>
<dbReference type="EMBL" id="FNOK01000004">
    <property type="protein sequence ID" value="SDW61169.1"/>
    <property type="molecule type" value="Genomic_DNA"/>
</dbReference>
<dbReference type="Pfam" id="PF00440">
    <property type="entry name" value="TetR_N"/>
    <property type="match status" value="1"/>
</dbReference>
<keyword evidence="4" id="KW-0804">Transcription</keyword>
<accession>A0A1H2UZT8</accession>
<gene>
    <name evidence="7" type="ORF">SAMN05216215_1004135</name>
</gene>
<reference evidence="8" key="1">
    <citation type="submission" date="2016-10" db="EMBL/GenBank/DDBJ databases">
        <authorList>
            <person name="Varghese N."/>
            <person name="Submissions S."/>
        </authorList>
    </citation>
    <scope>NUCLEOTIDE SEQUENCE [LARGE SCALE GENOMIC DNA]</scope>
    <source>
        <strain evidence="8">CGMCC 4.3530</strain>
    </source>
</reference>
<dbReference type="SUPFAM" id="SSF48498">
    <property type="entry name" value="Tetracyclin repressor-like, C-terminal domain"/>
    <property type="match status" value="1"/>
</dbReference>
<feature type="domain" description="HTH tetR-type" evidence="6">
    <location>
        <begin position="15"/>
        <end position="75"/>
    </location>
</feature>
<dbReference type="PRINTS" id="PR00400">
    <property type="entry name" value="TETREPRESSOR"/>
</dbReference>
<evidence type="ECO:0000256" key="2">
    <source>
        <dbReference type="ARBA" id="ARBA00023015"/>
    </source>
</evidence>
<dbReference type="PANTHER" id="PTHR30055">
    <property type="entry name" value="HTH-TYPE TRANSCRIPTIONAL REGULATOR RUTR"/>
    <property type="match status" value="1"/>
</dbReference>
<dbReference type="Pfam" id="PF02909">
    <property type="entry name" value="TetR_C_1"/>
    <property type="match status" value="1"/>
</dbReference>
<dbReference type="PRINTS" id="PR00455">
    <property type="entry name" value="HTHTETR"/>
</dbReference>
<dbReference type="Gene3D" id="1.10.357.10">
    <property type="entry name" value="Tetracycline Repressor, domain 2"/>
    <property type="match status" value="1"/>
</dbReference>
<keyword evidence="3 5" id="KW-0238">DNA-binding</keyword>
<dbReference type="GO" id="GO:0003700">
    <property type="term" value="F:DNA-binding transcription factor activity"/>
    <property type="evidence" value="ECO:0007669"/>
    <property type="project" value="TreeGrafter"/>
</dbReference>
<evidence type="ECO:0000256" key="4">
    <source>
        <dbReference type="ARBA" id="ARBA00023163"/>
    </source>
</evidence>
<feature type="DNA-binding region" description="H-T-H motif" evidence="5">
    <location>
        <begin position="38"/>
        <end position="57"/>
    </location>
</feature>
<evidence type="ECO:0000313" key="8">
    <source>
        <dbReference type="Proteomes" id="UP000199529"/>
    </source>
</evidence>
<evidence type="ECO:0000259" key="6">
    <source>
        <dbReference type="PROSITE" id="PS50977"/>
    </source>
</evidence>
<dbReference type="InterPro" id="IPR004111">
    <property type="entry name" value="Repressor_TetR_C"/>
</dbReference>
<dbReference type="PANTHER" id="PTHR30055:SF151">
    <property type="entry name" value="TRANSCRIPTIONAL REGULATORY PROTEIN"/>
    <property type="match status" value="1"/>
</dbReference>